<protein>
    <submittedName>
        <fullName evidence="2">Uncharacterized protein</fullName>
    </submittedName>
</protein>
<evidence type="ECO:0000256" key="1">
    <source>
        <dbReference type="SAM" id="Phobius"/>
    </source>
</evidence>
<reference evidence="2" key="1">
    <citation type="journal article" date="2021" name="PeerJ">
        <title>Extensive microbial diversity within the chicken gut microbiome revealed by metagenomics and culture.</title>
        <authorList>
            <person name="Gilroy R."/>
            <person name="Ravi A."/>
            <person name="Getino M."/>
            <person name="Pursley I."/>
            <person name="Horton D.L."/>
            <person name="Alikhan N.F."/>
            <person name="Baker D."/>
            <person name="Gharbi K."/>
            <person name="Hall N."/>
            <person name="Watson M."/>
            <person name="Adriaenssens E.M."/>
            <person name="Foster-Nyarko E."/>
            <person name="Jarju S."/>
            <person name="Secka A."/>
            <person name="Antonio M."/>
            <person name="Oren A."/>
            <person name="Chaudhuri R.R."/>
            <person name="La Ragione R."/>
            <person name="Hildebrand F."/>
            <person name="Pallen M.J."/>
        </authorList>
    </citation>
    <scope>NUCLEOTIDE SEQUENCE</scope>
    <source>
        <strain evidence="2">CHK192-19661</strain>
    </source>
</reference>
<dbReference type="Proteomes" id="UP000824025">
    <property type="component" value="Unassembled WGS sequence"/>
</dbReference>
<dbReference type="AlphaFoldDB" id="A0A9D2IIE6"/>
<dbReference type="EMBL" id="DXCF01000021">
    <property type="protein sequence ID" value="HIZ09701.1"/>
    <property type="molecule type" value="Genomic_DNA"/>
</dbReference>
<reference evidence="2" key="2">
    <citation type="submission" date="2021-04" db="EMBL/GenBank/DDBJ databases">
        <authorList>
            <person name="Gilroy R."/>
        </authorList>
    </citation>
    <scope>NUCLEOTIDE SEQUENCE</scope>
    <source>
        <strain evidence="2">CHK192-19661</strain>
    </source>
</reference>
<evidence type="ECO:0000313" key="2">
    <source>
        <dbReference type="EMBL" id="HIZ09701.1"/>
    </source>
</evidence>
<feature type="transmembrane region" description="Helical" evidence="1">
    <location>
        <begin position="69"/>
        <end position="89"/>
    </location>
</feature>
<comment type="caution">
    <text evidence="2">The sequence shown here is derived from an EMBL/GenBank/DDBJ whole genome shotgun (WGS) entry which is preliminary data.</text>
</comment>
<feature type="transmembrane region" description="Helical" evidence="1">
    <location>
        <begin position="12"/>
        <end position="29"/>
    </location>
</feature>
<organism evidence="2 3">
    <name type="scientific">Candidatus Borkfalkia avicola</name>
    <dbReference type="NCBI Taxonomy" id="2838503"/>
    <lineage>
        <taxon>Bacteria</taxon>
        <taxon>Bacillati</taxon>
        <taxon>Bacillota</taxon>
        <taxon>Clostridia</taxon>
        <taxon>Christensenellales</taxon>
        <taxon>Christensenellaceae</taxon>
        <taxon>Candidatus Borkfalkia</taxon>
    </lineage>
</organism>
<evidence type="ECO:0000313" key="3">
    <source>
        <dbReference type="Proteomes" id="UP000824025"/>
    </source>
</evidence>
<sequence>MFKKLEKVFDILGEILAVLLVIVYAVTLLNAKLDFIEPGTLLNVLNGIRFYGSVILIGVVGLEAMCKRNIVFFLIFLVLLALVVVLMFFPEVFDSMVSTVTSAI</sequence>
<gene>
    <name evidence="2" type="ORF">H9726_04345</name>
</gene>
<name>A0A9D2IIE6_9FIRM</name>
<keyword evidence="1" id="KW-0472">Membrane</keyword>
<keyword evidence="1" id="KW-1133">Transmembrane helix</keyword>
<feature type="transmembrane region" description="Helical" evidence="1">
    <location>
        <begin position="41"/>
        <end position="62"/>
    </location>
</feature>
<proteinExistence type="predicted"/>
<keyword evidence="1" id="KW-0812">Transmembrane</keyword>
<accession>A0A9D2IIE6</accession>